<sequence>MNYRVIKEDDLFLLTDPTGNIRENDEQVLGLFTKDTRFLSRFEVAVENLDIILLSSHAAENYIGTIRLTNKEKIENGEVKVWRESIAIDRKRFIADRVLYETVSFRNHNAYPVELEVAVRVDADFKDMFEIRGFFREQKGTIHPVETKKDQIRLSYTGSDDVDRATVIRFAPEPQKISGKEAYYSISLTPFGTAEFELSIFPEINGQAGEAKDRSAALHRLEESYRQWDEECTHVETDNETFNQLVHRSKKDIRVLLTDVGYGRFPVAGLPIYAVPFGRDSLIAALQLLAIHPEIAKGTLKTMAAYQGTKSDPWRDEQPGKIMHEMRYGELSNSGKVPFTPYYGTIDATPLFLVLAAEYYHWTGDEGFIRELLPNIERALDWIDAYGDQDKDGYVEYFQESSKGLANQGWKDSADSIVHKDGSLAKAPIALAEVQGYVYDAKIRLASVYEHLGRPDQARALRESAEKLKAQFARDFWMKDEEFIAIALDHEKKQVESVTSNPGHCLWSGLLTEEQAKKVAERLLAPDLFSGWGIRTMSTTSAGYNPMSYHDGSIWPHDNSLCVLGLKRYGFHDHANRVMEGLIEASKHFEYDRLPELFCGYPKEEGEPVPYPVACSPQAWAAGTPLVFVRVMLGLTPDVPAGTVRLAPSLPKGISRMVVRNLRVGNGSLDLLIHRYNDTHTTFKVLHNSTGLQVITG</sequence>
<dbReference type="Gene3D" id="1.50.10.10">
    <property type="match status" value="1"/>
</dbReference>
<proteinExistence type="predicted"/>
<dbReference type="Pfam" id="PF22422">
    <property type="entry name" value="MGH1-like_GH"/>
    <property type="match status" value="1"/>
</dbReference>
<dbReference type="STRING" id="1173111.SAMN05444955_108208"/>
<dbReference type="EMBL" id="FOCQ01000008">
    <property type="protein sequence ID" value="SEN31380.1"/>
    <property type="molecule type" value="Genomic_DNA"/>
</dbReference>
<dbReference type="InterPro" id="IPR032856">
    <property type="entry name" value="GDE_N_bis"/>
</dbReference>
<dbReference type="RefSeq" id="WP_089968883.1">
    <property type="nucleotide sequence ID" value="NZ_FOCQ01000008.1"/>
</dbReference>
<evidence type="ECO:0000259" key="2">
    <source>
        <dbReference type="Pfam" id="PF22422"/>
    </source>
</evidence>
<evidence type="ECO:0000313" key="3">
    <source>
        <dbReference type="EMBL" id="SEN31380.1"/>
    </source>
</evidence>
<gene>
    <name evidence="3" type="ORF">SAMN05444955_108208</name>
</gene>
<keyword evidence="4" id="KW-1185">Reference proteome</keyword>
<dbReference type="AlphaFoldDB" id="A0A1H8FID9"/>
<dbReference type="InterPro" id="IPR054491">
    <property type="entry name" value="MGH1-like_GH"/>
</dbReference>
<feature type="domain" description="Mannosylglycerate hydrolase MGH1-like glycoside hydrolase" evidence="2">
    <location>
        <begin position="280"/>
        <end position="588"/>
    </location>
</feature>
<accession>A0A1H8FID9</accession>
<organism evidence="3 4">
    <name type="scientific">Lihuaxuella thermophila</name>
    <dbReference type="NCBI Taxonomy" id="1173111"/>
    <lineage>
        <taxon>Bacteria</taxon>
        <taxon>Bacillati</taxon>
        <taxon>Bacillota</taxon>
        <taxon>Bacilli</taxon>
        <taxon>Bacillales</taxon>
        <taxon>Thermoactinomycetaceae</taxon>
        <taxon>Lihuaxuella</taxon>
    </lineage>
</organism>
<dbReference type="OrthoDB" id="9759959at2"/>
<protein>
    <submittedName>
        <fullName evidence="3">Glycogen debranching enzyme (Alpha-1,6-glucosidase)</fullName>
    </submittedName>
</protein>
<name>A0A1H8FID9_9BACL</name>
<dbReference type="GO" id="GO:0005975">
    <property type="term" value="P:carbohydrate metabolic process"/>
    <property type="evidence" value="ECO:0007669"/>
    <property type="project" value="InterPro"/>
</dbReference>
<dbReference type="InterPro" id="IPR008928">
    <property type="entry name" value="6-hairpin_glycosidase_sf"/>
</dbReference>
<dbReference type="SUPFAM" id="SSF48208">
    <property type="entry name" value="Six-hairpin glycosidases"/>
    <property type="match status" value="1"/>
</dbReference>
<dbReference type="InterPro" id="IPR012341">
    <property type="entry name" value="6hp_glycosidase-like_sf"/>
</dbReference>
<dbReference type="Proteomes" id="UP000199695">
    <property type="component" value="Unassembled WGS sequence"/>
</dbReference>
<dbReference type="Pfam" id="PF14742">
    <property type="entry name" value="GDE_N_bis"/>
    <property type="match status" value="1"/>
</dbReference>
<feature type="domain" description="Putative glycogen debranching enzyme N-terminal" evidence="1">
    <location>
        <begin position="6"/>
        <end position="198"/>
    </location>
</feature>
<reference evidence="3 4" key="1">
    <citation type="submission" date="2016-10" db="EMBL/GenBank/DDBJ databases">
        <authorList>
            <person name="de Groot N.N."/>
        </authorList>
    </citation>
    <scope>NUCLEOTIDE SEQUENCE [LARGE SCALE GENOMIC DNA]</scope>
    <source>
        <strain evidence="3 4">DSM 46701</strain>
    </source>
</reference>
<evidence type="ECO:0000313" key="4">
    <source>
        <dbReference type="Proteomes" id="UP000199695"/>
    </source>
</evidence>
<evidence type="ECO:0000259" key="1">
    <source>
        <dbReference type="Pfam" id="PF14742"/>
    </source>
</evidence>